<gene>
    <name evidence="1" type="ORF">HYN43_007200</name>
</gene>
<organism evidence="1 2">
    <name type="scientific">Mucilaginibacter celer</name>
    <dbReference type="NCBI Taxonomy" id="2305508"/>
    <lineage>
        <taxon>Bacteria</taxon>
        <taxon>Pseudomonadati</taxon>
        <taxon>Bacteroidota</taxon>
        <taxon>Sphingobacteriia</taxon>
        <taxon>Sphingobacteriales</taxon>
        <taxon>Sphingobacteriaceae</taxon>
        <taxon>Mucilaginibacter</taxon>
    </lineage>
</organism>
<dbReference type="AlphaFoldDB" id="A0A494VUJ8"/>
<dbReference type="EMBL" id="CP032869">
    <property type="protein sequence ID" value="AYL95093.1"/>
    <property type="molecule type" value="Genomic_DNA"/>
</dbReference>
<proteinExistence type="predicted"/>
<dbReference type="KEGG" id="muh:HYN43_007200"/>
<name>A0A494VUJ8_9SPHI</name>
<keyword evidence="2" id="KW-1185">Reference proteome</keyword>
<accession>A0A494VUJ8</accession>
<dbReference type="Proteomes" id="UP000270046">
    <property type="component" value="Chromosome"/>
</dbReference>
<protein>
    <submittedName>
        <fullName evidence="1">Uncharacterized protein</fullName>
    </submittedName>
</protein>
<sequence length="71" mass="8253">MILEVYNRALIAALRKYPYQTWIATTNQYFDTTNVSANPYEKKAISLLQLMLKKAPQSSFQHNKTNSKSRN</sequence>
<evidence type="ECO:0000313" key="1">
    <source>
        <dbReference type="EMBL" id="AYL95093.1"/>
    </source>
</evidence>
<evidence type="ECO:0000313" key="2">
    <source>
        <dbReference type="Proteomes" id="UP000270046"/>
    </source>
</evidence>
<reference evidence="1 2" key="1">
    <citation type="submission" date="2018-10" db="EMBL/GenBank/DDBJ databases">
        <title>Genome sequencing of Mucilaginibacter sp. HYN0043.</title>
        <authorList>
            <person name="Kim M."/>
            <person name="Yi H."/>
        </authorList>
    </citation>
    <scope>NUCLEOTIDE SEQUENCE [LARGE SCALE GENOMIC DNA]</scope>
    <source>
        <strain evidence="1 2">HYN0043</strain>
    </source>
</reference>